<dbReference type="PANTHER" id="PTHR35149:SF2">
    <property type="entry name" value="DUF262 DOMAIN-CONTAINING PROTEIN"/>
    <property type="match status" value="1"/>
</dbReference>
<dbReference type="EMBL" id="BMGZ01000006">
    <property type="protein sequence ID" value="GGI02156.1"/>
    <property type="molecule type" value="Genomic_DNA"/>
</dbReference>
<dbReference type="Pfam" id="PF07510">
    <property type="entry name" value="GmrSD_C"/>
    <property type="match status" value="1"/>
</dbReference>
<dbReference type="Pfam" id="PF03235">
    <property type="entry name" value="GmrSD_N"/>
    <property type="match status" value="1"/>
</dbReference>
<dbReference type="RefSeq" id="WP_155142955.1">
    <property type="nucleotide sequence ID" value="NZ_BMGZ01000006.1"/>
</dbReference>
<reference evidence="3" key="3">
    <citation type="submission" date="2020-09" db="EMBL/GenBank/DDBJ databases">
        <authorList>
            <person name="Sun Q."/>
            <person name="Zhou Y."/>
        </authorList>
    </citation>
    <scope>NUCLEOTIDE SEQUENCE</scope>
    <source>
        <strain evidence="3">CGMCC 1.14984</strain>
    </source>
</reference>
<proteinExistence type="predicted"/>
<comment type="caution">
    <text evidence="3">The sequence shown here is derived from an EMBL/GenBank/DDBJ whole genome shotgun (WGS) entry which is preliminary data.</text>
</comment>
<gene>
    <name evidence="4" type="ORF">FF098_017320</name>
    <name evidence="3" type="ORF">GCM10011355_34490</name>
</gene>
<dbReference type="PANTHER" id="PTHR35149">
    <property type="entry name" value="SLL5132 PROTEIN"/>
    <property type="match status" value="1"/>
</dbReference>
<name>A0A8J3AAR3_9PROT</name>
<evidence type="ECO:0000313" key="4">
    <source>
        <dbReference type="EMBL" id="NHK29670.1"/>
    </source>
</evidence>
<evidence type="ECO:0000259" key="2">
    <source>
        <dbReference type="Pfam" id="PF07510"/>
    </source>
</evidence>
<evidence type="ECO:0000259" key="1">
    <source>
        <dbReference type="Pfam" id="PF03235"/>
    </source>
</evidence>
<evidence type="ECO:0000313" key="5">
    <source>
        <dbReference type="Proteomes" id="UP000621856"/>
    </source>
</evidence>
<reference evidence="3" key="1">
    <citation type="journal article" date="2014" name="Int. J. Syst. Evol. Microbiol.">
        <title>Complete genome sequence of Corynebacterium casei LMG S-19264T (=DSM 44701T), isolated from a smear-ripened cheese.</title>
        <authorList>
            <consortium name="US DOE Joint Genome Institute (JGI-PGF)"/>
            <person name="Walter F."/>
            <person name="Albersmeier A."/>
            <person name="Kalinowski J."/>
            <person name="Ruckert C."/>
        </authorList>
    </citation>
    <scope>NUCLEOTIDE SEQUENCE</scope>
    <source>
        <strain evidence="3">CGMCC 1.14984</strain>
    </source>
</reference>
<sequence>MTEPALARIEAGEKTLATVFSDAYAFSIPPYQRPYAWDVEQASELLDDLITAMKPEGGADGLYFLGSIVLVKSPNGTDAKVVDGQQRLTTFTILFSVLRDLTSDQEKLYKRESYIKQAADTDKGIDERLRLLLRKQDQPFFEKTIQNRGATNDLPPTGGLDDSQVRIVENAAYFRRELEGMDEDDRNQLISFILRNCFLVVVEVPTDRAARRIFTVLNARGLDLSAADILKAGLLEHAGARKEEMLASRWEEIELALGRSKFVDLFVQIRMIYQREKPRTSLEEGFPQYVTPFREQPLTFIDDVLEPYSDALLLVDDKSDLEERLGAKSVRLIRSLERLDNKDWLAPLIEMFKQLSEGTVDGDYATDFLFKLERLAYYLFVTRADINTRIYRYTDVLEELDPKRGKTRGTGGTELSDEEVNRFLEALDGDIYSKTRVVKPLLLRLDQALSDGTATYELPIISVEHVCPQTIKTESEWESWFPDEKVHQKWLHRLANLALLSKRKNSSASNWELEVKKTKYFTENETTPFVLTAQLLAVDEWTPEALQARQASLLKQFIKEWDLGENAYNVYRKWKLIG</sequence>
<feature type="domain" description="GmrSD restriction endonucleases C-terminal" evidence="2">
    <location>
        <begin position="422"/>
        <end position="555"/>
    </location>
</feature>
<evidence type="ECO:0000313" key="3">
    <source>
        <dbReference type="EMBL" id="GGI02156.1"/>
    </source>
</evidence>
<keyword evidence="6" id="KW-1185">Reference proteome</keyword>
<dbReference type="Proteomes" id="UP000818603">
    <property type="component" value="Unassembled WGS sequence"/>
</dbReference>
<accession>A0A8J3AAR3</accession>
<dbReference type="Proteomes" id="UP000621856">
    <property type="component" value="Unassembled WGS sequence"/>
</dbReference>
<reference evidence="4 6" key="2">
    <citation type="submission" date="2020-02" db="EMBL/GenBank/DDBJ databases">
        <title>Genome sequence of Parvularcula flava strain NH6-79.</title>
        <authorList>
            <person name="Abdul Karim M.H."/>
            <person name="Lam M.Q."/>
            <person name="Chen S.J."/>
            <person name="Yahya A."/>
            <person name="Shahir S."/>
            <person name="Shamsir M.S."/>
            <person name="Chong C.S."/>
        </authorList>
    </citation>
    <scope>NUCLEOTIDE SEQUENCE [LARGE SCALE GENOMIC DNA]</scope>
    <source>
        <strain evidence="4 6">NH6-79</strain>
    </source>
</reference>
<feature type="domain" description="GmrSD restriction endonucleases N-terminal" evidence="1">
    <location>
        <begin position="17"/>
        <end position="234"/>
    </location>
</feature>
<protein>
    <submittedName>
        <fullName evidence="4">DUF262 domain-containing protein</fullName>
    </submittedName>
</protein>
<dbReference type="InterPro" id="IPR011089">
    <property type="entry name" value="GmrSD_C"/>
</dbReference>
<dbReference type="EMBL" id="VCJR02000007">
    <property type="protein sequence ID" value="NHK29670.1"/>
    <property type="molecule type" value="Genomic_DNA"/>
</dbReference>
<dbReference type="AlphaFoldDB" id="A0A8J3AAR3"/>
<dbReference type="InterPro" id="IPR004919">
    <property type="entry name" value="GmrSD_N"/>
</dbReference>
<organism evidence="3 5">
    <name type="scientific">Aquisalinus luteolus</name>
    <dbReference type="NCBI Taxonomy" id="1566827"/>
    <lineage>
        <taxon>Bacteria</taxon>
        <taxon>Pseudomonadati</taxon>
        <taxon>Pseudomonadota</taxon>
        <taxon>Alphaproteobacteria</taxon>
        <taxon>Parvularculales</taxon>
        <taxon>Parvularculaceae</taxon>
        <taxon>Aquisalinus</taxon>
    </lineage>
</organism>
<evidence type="ECO:0000313" key="6">
    <source>
        <dbReference type="Proteomes" id="UP000818603"/>
    </source>
</evidence>